<dbReference type="SUPFAM" id="SSF54211">
    <property type="entry name" value="Ribosomal protein S5 domain 2-like"/>
    <property type="match status" value="1"/>
</dbReference>
<evidence type="ECO:0000256" key="4">
    <source>
        <dbReference type="HAMAP-Rule" id="MF_00149"/>
    </source>
</evidence>
<evidence type="ECO:0000256" key="3">
    <source>
        <dbReference type="ARBA" id="ARBA00023204"/>
    </source>
</evidence>
<dbReference type="InterPro" id="IPR014790">
    <property type="entry name" value="MutL_C"/>
</dbReference>
<dbReference type="RefSeq" id="WP_091790820.1">
    <property type="nucleotide sequence ID" value="NZ_FNAF01000001.1"/>
</dbReference>
<keyword evidence="3 4" id="KW-0234">DNA repair</keyword>
<dbReference type="Pfam" id="PF13589">
    <property type="entry name" value="HATPase_c_3"/>
    <property type="match status" value="1"/>
</dbReference>
<dbReference type="Pfam" id="PF08676">
    <property type="entry name" value="MutL_C"/>
    <property type="match status" value="1"/>
</dbReference>
<dbReference type="Gene3D" id="3.30.1370.100">
    <property type="entry name" value="MutL, C-terminal domain, regulatory subdomain"/>
    <property type="match status" value="1"/>
</dbReference>
<dbReference type="InterPro" id="IPR013507">
    <property type="entry name" value="DNA_mismatch_S5_2-like"/>
</dbReference>
<dbReference type="GO" id="GO:0016887">
    <property type="term" value="F:ATP hydrolysis activity"/>
    <property type="evidence" value="ECO:0007669"/>
    <property type="project" value="InterPro"/>
</dbReference>
<keyword evidence="2 4" id="KW-0227">DNA damage</keyword>
<dbReference type="EMBL" id="FNAF01000001">
    <property type="protein sequence ID" value="SDD08214.1"/>
    <property type="molecule type" value="Genomic_DNA"/>
</dbReference>
<gene>
    <name evidence="4" type="primary">mutL</name>
    <name evidence="7" type="ORF">SAMN04489866_101124</name>
</gene>
<protein>
    <recommendedName>
        <fullName evidence="4">DNA mismatch repair protein MutL</fullName>
    </recommendedName>
</protein>
<dbReference type="GO" id="GO:0032300">
    <property type="term" value="C:mismatch repair complex"/>
    <property type="evidence" value="ECO:0007669"/>
    <property type="project" value="InterPro"/>
</dbReference>
<dbReference type="GO" id="GO:0140664">
    <property type="term" value="F:ATP-dependent DNA damage sensor activity"/>
    <property type="evidence" value="ECO:0007669"/>
    <property type="project" value="InterPro"/>
</dbReference>
<dbReference type="InterPro" id="IPR042121">
    <property type="entry name" value="MutL_C_regsub"/>
</dbReference>
<dbReference type="SUPFAM" id="SSF55874">
    <property type="entry name" value="ATPase domain of HSP90 chaperone/DNA topoisomerase II/histidine kinase"/>
    <property type="match status" value="1"/>
</dbReference>
<dbReference type="Gene3D" id="3.30.1540.20">
    <property type="entry name" value="MutL, C-terminal domain, dimerisation subdomain"/>
    <property type="match status" value="1"/>
</dbReference>
<sequence>MGQIRILSTQIANKIAAGEVIERPVSVVKELLENAIDAGADTIEIKLLGGGLRLIQVTDNGCGMVKEDLPLAFERHATSKIKDFNDLFALHSFGFRGEALASIATVSQVNITSGVDKKETAWQYTPAAEQEERFEPSAPRQGTQLEVRNLFYNVPARRKFVKSEAYEFGLVAELFSVYATAYPTITLMLWHNDQLIYTTVGRDSAEDRFVYFRSSDLSGHLLHLQPTELAPGIQAEAWMSDATVTRKNRKEMTIFVNGRWVKNRDINTLIENAYHTYIPSGRFPSVLLKLSVPADVLDVNIHPAKTTVKIAHPGLWQTQLEDAIRDVIWQDHVALAFTPAAMASDEKNGARETGEEADGSLQDLLSAETDISSMGGHTFPMPQRLSFTAPDEAIMPAPADDEKPRQVADQAYPYQLESNLQEAVLGAAEAAKDQSATRGFLSSSLDAALDDPLSVGELASLQVIGQLNNTFILAQNKNALYIIDQHTCHERILYDSLMQVERTQDVSAQRLLHPFQLSLTPAQKETANRAILVLRDMGIIIEIDEDDHYNIIALPATLVQVPNIQGFILDILALFEDKPRLTLAELREELLTTRACKSAVKANWPLSHAEQHALIQSLSKLSTPKTCPHGRPIFIEISMNELYRFFKRGSFTAKP</sequence>
<dbReference type="Proteomes" id="UP000198995">
    <property type="component" value="Unassembled WGS sequence"/>
</dbReference>
<dbReference type="NCBIfam" id="TIGR00585">
    <property type="entry name" value="mutl"/>
    <property type="match status" value="1"/>
</dbReference>
<dbReference type="FunFam" id="3.30.565.10:FF:000003">
    <property type="entry name" value="DNA mismatch repair endonuclease MutL"/>
    <property type="match status" value="1"/>
</dbReference>
<dbReference type="Gene3D" id="3.30.565.10">
    <property type="entry name" value="Histidine kinase-like ATPase, C-terminal domain"/>
    <property type="match status" value="1"/>
</dbReference>
<evidence type="ECO:0000256" key="1">
    <source>
        <dbReference type="ARBA" id="ARBA00006082"/>
    </source>
</evidence>
<proteinExistence type="inferred from homology"/>
<comment type="function">
    <text evidence="4">This protein is involved in the repair of mismatches in DNA. It is required for dam-dependent methyl-directed DNA mismatch repair. May act as a 'molecular matchmaker', a protein that promotes the formation of a stable complex between two or more DNA-binding proteins in an ATP-dependent manner without itself being part of a final effector complex.</text>
</comment>
<evidence type="ECO:0000259" key="5">
    <source>
        <dbReference type="SMART" id="SM00853"/>
    </source>
</evidence>
<comment type="similarity">
    <text evidence="1 4">Belongs to the DNA mismatch repair MutL/HexB family.</text>
</comment>
<dbReference type="AlphaFoldDB" id="A0A1G6RUY7"/>
<dbReference type="GO" id="GO:0005524">
    <property type="term" value="F:ATP binding"/>
    <property type="evidence" value="ECO:0007669"/>
    <property type="project" value="InterPro"/>
</dbReference>
<dbReference type="SMART" id="SM01340">
    <property type="entry name" value="DNA_mis_repair"/>
    <property type="match status" value="1"/>
</dbReference>
<dbReference type="SMART" id="SM00853">
    <property type="entry name" value="MutL_C"/>
    <property type="match status" value="1"/>
</dbReference>
<dbReference type="InterPro" id="IPR037198">
    <property type="entry name" value="MutL_C_sf"/>
</dbReference>
<dbReference type="InterPro" id="IPR036890">
    <property type="entry name" value="HATPase_C_sf"/>
</dbReference>
<dbReference type="InterPro" id="IPR042120">
    <property type="entry name" value="MutL_C_dimsub"/>
</dbReference>
<evidence type="ECO:0000256" key="2">
    <source>
        <dbReference type="ARBA" id="ARBA00022763"/>
    </source>
</evidence>
<dbReference type="InterPro" id="IPR014762">
    <property type="entry name" value="DNA_mismatch_repair_CS"/>
</dbReference>
<dbReference type="Pfam" id="PF01119">
    <property type="entry name" value="DNA_mis_repair"/>
    <property type="match status" value="1"/>
</dbReference>
<organism evidence="7 8">
    <name type="scientific">Peptococcus niger</name>
    <dbReference type="NCBI Taxonomy" id="2741"/>
    <lineage>
        <taxon>Bacteria</taxon>
        <taxon>Bacillati</taxon>
        <taxon>Bacillota</taxon>
        <taxon>Clostridia</taxon>
        <taxon>Eubacteriales</taxon>
        <taxon>Peptococcaceae</taxon>
        <taxon>Peptococcus</taxon>
    </lineage>
</organism>
<keyword evidence="8" id="KW-1185">Reference proteome</keyword>
<dbReference type="InterPro" id="IPR020568">
    <property type="entry name" value="Ribosomal_Su5_D2-typ_SF"/>
</dbReference>
<dbReference type="InterPro" id="IPR038973">
    <property type="entry name" value="MutL/Mlh/Pms-like"/>
</dbReference>
<feature type="domain" description="DNA mismatch repair protein S5" evidence="6">
    <location>
        <begin position="209"/>
        <end position="329"/>
    </location>
</feature>
<dbReference type="PANTHER" id="PTHR10073">
    <property type="entry name" value="DNA MISMATCH REPAIR PROTEIN MLH, PMS, MUTL"/>
    <property type="match status" value="1"/>
</dbReference>
<dbReference type="SUPFAM" id="SSF118116">
    <property type="entry name" value="DNA mismatch repair protein MutL"/>
    <property type="match status" value="1"/>
</dbReference>
<feature type="domain" description="MutL C-terminal dimerisation" evidence="5">
    <location>
        <begin position="463"/>
        <end position="606"/>
    </location>
</feature>
<reference evidence="7 8" key="1">
    <citation type="submission" date="2016-10" db="EMBL/GenBank/DDBJ databases">
        <authorList>
            <person name="de Groot N.N."/>
        </authorList>
    </citation>
    <scope>NUCLEOTIDE SEQUENCE [LARGE SCALE GENOMIC DNA]</scope>
    <source>
        <strain evidence="7 8">DSM 20475</strain>
    </source>
</reference>
<name>A0A1G6RUY7_PEPNI</name>
<dbReference type="GO" id="GO:0030983">
    <property type="term" value="F:mismatched DNA binding"/>
    <property type="evidence" value="ECO:0007669"/>
    <property type="project" value="InterPro"/>
</dbReference>
<evidence type="ECO:0000313" key="7">
    <source>
        <dbReference type="EMBL" id="SDD08214.1"/>
    </source>
</evidence>
<dbReference type="Gene3D" id="3.30.230.10">
    <property type="match status" value="1"/>
</dbReference>
<dbReference type="STRING" id="2741.SAMN04489866_101124"/>
<dbReference type="CDD" id="cd16926">
    <property type="entry name" value="HATPase_MutL-MLH-PMS-like"/>
    <property type="match status" value="1"/>
</dbReference>
<dbReference type="InterPro" id="IPR002099">
    <property type="entry name" value="MutL/Mlh/PMS"/>
</dbReference>
<dbReference type="PANTHER" id="PTHR10073:SF12">
    <property type="entry name" value="DNA MISMATCH REPAIR PROTEIN MLH1"/>
    <property type="match status" value="1"/>
</dbReference>
<evidence type="ECO:0000313" key="8">
    <source>
        <dbReference type="Proteomes" id="UP000198995"/>
    </source>
</evidence>
<evidence type="ECO:0000259" key="6">
    <source>
        <dbReference type="SMART" id="SM01340"/>
    </source>
</evidence>
<dbReference type="InterPro" id="IPR020667">
    <property type="entry name" value="DNA_mismatch_repair_MutL"/>
</dbReference>
<dbReference type="GO" id="GO:0006298">
    <property type="term" value="P:mismatch repair"/>
    <property type="evidence" value="ECO:0007669"/>
    <property type="project" value="UniProtKB-UniRule"/>
</dbReference>
<dbReference type="PROSITE" id="PS00058">
    <property type="entry name" value="DNA_MISMATCH_REPAIR_1"/>
    <property type="match status" value="1"/>
</dbReference>
<dbReference type="HAMAP" id="MF_00149">
    <property type="entry name" value="DNA_mis_repair"/>
    <property type="match status" value="1"/>
</dbReference>
<dbReference type="InterPro" id="IPR014721">
    <property type="entry name" value="Ribsml_uS5_D2-typ_fold_subgr"/>
</dbReference>
<dbReference type="OrthoDB" id="9763467at2"/>
<dbReference type="CDD" id="cd00782">
    <property type="entry name" value="MutL_Trans"/>
    <property type="match status" value="1"/>
</dbReference>
<accession>A0A1G6RUY7</accession>